<gene>
    <name evidence="2" type="ORF">GIB67_009774</name>
</gene>
<feature type="coiled-coil region" evidence="1">
    <location>
        <begin position="453"/>
        <end position="480"/>
    </location>
</feature>
<evidence type="ECO:0000313" key="3">
    <source>
        <dbReference type="Proteomes" id="UP000541444"/>
    </source>
</evidence>
<keyword evidence="3" id="KW-1185">Reference proteome</keyword>
<organism evidence="2 3">
    <name type="scientific">Kingdonia uniflora</name>
    <dbReference type="NCBI Taxonomy" id="39325"/>
    <lineage>
        <taxon>Eukaryota</taxon>
        <taxon>Viridiplantae</taxon>
        <taxon>Streptophyta</taxon>
        <taxon>Embryophyta</taxon>
        <taxon>Tracheophyta</taxon>
        <taxon>Spermatophyta</taxon>
        <taxon>Magnoliopsida</taxon>
        <taxon>Ranunculales</taxon>
        <taxon>Circaeasteraceae</taxon>
        <taxon>Kingdonia</taxon>
    </lineage>
</organism>
<name>A0A7J7LXB1_9MAGN</name>
<accession>A0A7J7LXB1</accession>
<evidence type="ECO:0000256" key="1">
    <source>
        <dbReference type="SAM" id="Coils"/>
    </source>
</evidence>
<dbReference type="EMBL" id="JACGCM010001927">
    <property type="protein sequence ID" value="KAF6147291.1"/>
    <property type="molecule type" value="Genomic_DNA"/>
</dbReference>
<comment type="caution">
    <text evidence="2">The sequence shown here is derived from an EMBL/GenBank/DDBJ whole genome shotgun (WGS) entry which is preliminary data.</text>
</comment>
<keyword evidence="1" id="KW-0175">Coiled coil</keyword>
<proteinExistence type="predicted"/>
<dbReference type="Proteomes" id="UP000541444">
    <property type="component" value="Unassembled WGS sequence"/>
</dbReference>
<evidence type="ECO:0000313" key="2">
    <source>
        <dbReference type="EMBL" id="KAF6147291.1"/>
    </source>
</evidence>
<feature type="coiled-coil region" evidence="1">
    <location>
        <begin position="598"/>
        <end position="646"/>
    </location>
</feature>
<reference evidence="2 3" key="1">
    <citation type="journal article" date="2020" name="IScience">
        <title>Genome Sequencing of the Endangered Kingdonia uniflora (Circaeasteraceae, Ranunculales) Reveals Potential Mechanisms of Evolutionary Specialization.</title>
        <authorList>
            <person name="Sun Y."/>
            <person name="Deng T."/>
            <person name="Zhang A."/>
            <person name="Moore M.J."/>
            <person name="Landis J.B."/>
            <person name="Lin N."/>
            <person name="Zhang H."/>
            <person name="Zhang X."/>
            <person name="Huang J."/>
            <person name="Zhang X."/>
            <person name="Sun H."/>
            <person name="Wang H."/>
        </authorList>
    </citation>
    <scope>NUCLEOTIDE SEQUENCE [LARGE SCALE GENOMIC DNA]</scope>
    <source>
        <strain evidence="2">TB1705</strain>
        <tissue evidence="2">Leaf</tissue>
    </source>
</reference>
<protein>
    <submittedName>
        <fullName evidence="2">Uncharacterized protein</fullName>
    </submittedName>
</protein>
<dbReference type="AlphaFoldDB" id="A0A7J7LXB1"/>
<sequence>MDIGDDIDIVYYNGTGSGVVEEGFLCYLNQVAYGLSIPLTFFQKGVMNTLMCCPGQLNGNIFEMMRVCEDLNQKWRDGGIARQFVADDVLKYYKFKYAKDQKSGYLFSDLARPKFFDFESFGRPWCDHLVMGVNLGAVEQEALDFVTRDPIRLDTQIRSSISQLSVAWKSAAEVLKLAAANRAKLVQQYDAEKAALQEQFEADVNLALAGKYGEIVFPGDDTSLVAEQTPAPPVDDDSTKEEVVHLRGKVIEMEKALSRARDSINRTQQDKRFLDESDKLECQRSLLSLRLYFEAEVDSKWGLKEAYLELLTERDIVPDPARVKFLAQEARNRHSRVAQRCSTRAGVSIIWGGVDTQQRLQVSQSRLKKIITPKRGKRAANTNHERQMANVIAFYGSELKRVQNEFRRYISSCGKDLEVENDKAEDKDNDNVAALSASNKKLSAKLQQCLLAVERKTLLNSKLESEILELQSRLNAVTVELSSKDAEILTANNESKQWKESLKKKKLETMAANQQVLDLLNSEIRYMRERLKKLNWDLREALDSCQRKNDCAKAHEEACSKRDRELREAINKCNSRIPALDREMQALVQEYIQGNEVFEELHAKYNESQRMMDAAKNEINFSRKEKKSLEARCKELDDELNKVKTKFYEVMLLTAGNVTLRAMAMLHADVEKFRTERESILAAIIEYVTEYDLQLARLSYIDNLMLKVIELLNAPSTVVDATSPSPVLLSSGPGESLNVISPKREQ</sequence>